<keyword evidence="1" id="KW-0175">Coiled coil</keyword>
<name>A0A1J5S5V6_9ZZZZ</name>
<organism evidence="2">
    <name type="scientific">mine drainage metagenome</name>
    <dbReference type="NCBI Taxonomy" id="410659"/>
    <lineage>
        <taxon>unclassified sequences</taxon>
        <taxon>metagenomes</taxon>
        <taxon>ecological metagenomes</taxon>
    </lineage>
</organism>
<evidence type="ECO:0008006" key="3">
    <source>
        <dbReference type="Google" id="ProtNLM"/>
    </source>
</evidence>
<comment type="caution">
    <text evidence="2">The sequence shown here is derived from an EMBL/GenBank/DDBJ whole genome shotgun (WGS) entry which is preliminary data.</text>
</comment>
<feature type="coiled-coil region" evidence="1">
    <location>
        <begin position="128"/>
        <end position="155"/>
    </location>
</feature>
<evidence type="ECO:0000256" key="1">
    <source>
        <dbReference type="SAM" id="Coils"/>
    </source>
</evidence>
<accession>A0A1J5S5V6</accession>
<dbReference type="PROSITE" id="PS51257">
    <property type="entry name" value="PROKAR_LIPOPROTEIN"/>
    <property type="match status" value="1"/>
</dbReference>
<dbReference type="EMBL" id="MLJW01000062">
    <property type="protein sequence ID" value="OIR03841.1"/>
    <property type="molecule type" value="Genomic_DNA"/>
</dbReference>
<proteinExistence type="predicted"/>
<protein>
    <recommendedName>
        <fullName evidence="3">Lipoprotein</fullName>
    </recommendedName>
</protein>
<gene>
    <name evidence="2" type="ORF">GALL_140220</name>
</gene>
<reference evidence="2" key="1">
    <citation type="submission" date="2016-10" db="EMBL/GenBank/DDBJ databases">
        <title>Sequence of Gallionella enrichment culture.</title>
        <authorList>
            <person name="Poehlein A."/>
            <person name="Muehling M."/>
            <person name="Daniel R."/>
        </authorList>
    </citation>
    <scope>NUCLEOTIDE SEQUENCE</scope>
</reference>
<dbReference type="AlphaFoldDB" id="A0A1J5S5V6"/>
<evidence type="ECO:0000313" key="2">
    <source>
        <dbReference type="EMBL" id="OIR03841.1"/>
    </source>
</evidence>
<sequence>MKEHMIGKGFLFAIALLLAGCAGWHMPDLSGSKPEARQVIDLIGYAQRIATMTAEQQRREYSLSNQAFARNQGAMSRMRLALLLATPGASVQDAARATSLLEPLARSGDAASPLRALAGLLYGQLNERVSEQKRADQMRQQLEALKNLERTMIERGQDAQPRRK</sequence>